<dbReference type="InterPro" id="IPR004300">
    <property type="entry name" value="Glyco_hydro_57_N"/>
</dbReference>
<keyword evidence="2" id="KW-0119">Carbohydrate metabolism</keyword>
<dbReference type="SUPFAM" id="SSF88713">
    <property type="entry name" value="Glycoside hydrolase/deacetylase"/>
    <property type="match status" value="1"/>
</dbReference>
<dbReference type="Pfam" id="PF12055">
    <property type="entry name" value="DUF3536"/>
    <property type="match status" value="1"/>
</dbReference>
<dbReference type="OrthoDB" id="9757977at2"/>
<dbReference type="Pfam" id="PF03065">
    <property type="entry name" value="Glyco_hydro_57"/>
    <property type="match status" value="1"/>
</dbReference>
<evidence type="ECO:0000256" key="2">
    <source>
        <dbReference type="ARBA" id="ARBA00023277"/>
    </source>
</evidence>
<feature type="domain" description="Glycoside hydrolase family 57 N-terminal" evidence="3">
    <location>
        <begin position="42"/>
        <end position="311"/>
    </location>
</feature>
<dbReference type="RefSeq" id="WP_076345060.1">
    <property type="nucleotide sequence ID" value="NZ_CP019082.1"/>
</dbReference>
<dbReference type="STRING" id="1387353.BSF38_01898"/>
<protein>
    <submittedName>
        <fullName evidence="4">Retaining alpha-glucosidase</fullName>
    </submittedName>
</protein>
<dbReference type="PANTHER" id="PTHR36306">
    <property type="entry name" value="ALPHA-AMYLASE-RELATED-RELATED"/>
    <property type="match status" value="1"/>
</dbReference>
<evidence type="ECO:0000256" key="1">
    <source>
        <dbReference type="ARBA" id="ARBA00006821"/>
    </source>
</evidence>
<keyword evidence="5" id="KW-1185">Reference proteome</keyword>
<dbReference type="InterPro" id="IPR011330">
    <property type="entry name" value="Glyco_hydro/deAcase_b/a-brl"/>
</dbReference>
<dbReference type="GO" id="GO:0005975">
    <property type="term" value="P:carbohydrate metabolic process"/>
    <property type="evidence" value="ECO:0007669"/>
    <property type="project" value="InterPro"/>
</dbReference>
<dbReference type="PANTHER" id="PTHR36306:SF3">
    <property type="entry name" value="GLYCOSIDE HYDROLASE FAMILY 57"/>
    <property type="match status" value="1"/>
</dbReference>
<dbReference type="InterPro" id="IPR052046">
    <property type="entry name" value="GH57_Enzymes"/>
</dbReference>
<dbReference type="CDD" id="cd10797">
    <property type="entry name" value="GH57N_APU_like_1"/>
    <property type="match status" value="1"/>
</dbReference>
<dbReference type="GO" id="GO:0003824">
    <property type="term" value="F:catalytic activity"/>
    <property type="evidence" value="ECO:0007669"/>
    <property type="project" value="InterPro"/>
</dbReference>
<dbReference type="EMBL" id="CP019082">
    <property type="protein sequence ID" value="APW60430.1"/>
    <property type="molecule type" value="Genomic_DNA"/>
</dbReference>
<name>A0A1U7CNB7_9BACT</name>
<accession>A0A1U7CNB7</accession>
<dbReference type="AlphaFoldDB" id="A0A1U7CNB7"/>
<proteinExistence type="inferred from homology"/>
<gene>
    <name evidence="4" type="ORF">BSF38_01898</name>
</gene>
<sequence>MPHPRYICIHGHFYQPPRENPWLGVVEVQDSAAPFHDWNERVTHESYAPNTRARLLDDRGRITNILNNYAWMSFNFGPTLLQWMADAEPDVLRKIVEADRLSRERRGGHGNAIAQAYNHMIMPLASAVDKRTQVLWGVADFRHRFGREPEGMWLAETAVDVASLEALADAGIKFTILAPRQAKRWRRIGEKTWIENGGGIDPSQAYLCRLPSGRSIALFFYDGIISQQVAFERLLDRGERFLGRLFGGFDGHRDHPQLMHIATDGESYGHHHAHGDMALAYVLERLSKDPNVKLTNYGEFLELHPPRWEVEIHENSSWSCVHGVERWRSDCGCKTRGDWQQKWRGPLRSALDGLKEQLDHLFSTRGRVCFRDPWAARDGYIRVILSRYSEEAIQAFLNEFGHPDLDDQQTTDALRLLEIQLDAMLMYTSCGWFFDELSGLETTQCLQYAARAISMARQFDRDLEEAFVTALEAAPSNLPQYGDGRGVWEQCIRPSVVDLDRVLAHHAISLIYQSGDDGRRDDASAYDVQTLDQQIRTRGVGHLAVGRLRARSRRTWNEAESNFVVVHFGGLDFHTVLSSSLSAEDFLEFQSRLLPIYRSGSLAELMRLLDQEFPGATHQLDDLFRDEQRRIIGIVLSDRFEDYRRAFEHLANEDEEVLNRLGRLRYPIPKPLRAAASTYLDHHLREQIDWLETGEEHSLAPVEHLCDRGRSWGYTPEREALGKAVAEGLQRTLRGIQDGSNLGMVATRVELLLDAAALLGMKPDLWQVQNQFLDAFIRLSDDGTLDPSLREIFAKLAVRLDVSPSVLDWRP</sequence>
<organism evidence="4 5">
    <name type="scientific">Paludisphaera borealis</name>
    <dbReference type="NCBI Taxonomy" id="1387353"/>
    <lineage>
        <taxon>Bacteria</taxon>
        <taxon>Pseudomonadati</taxon>
        <taxon>Planctomycetota</taxon>
        <taxon>Planctomycetia</taxon>
        <taxon>Isosphaerales</taxon>
        <taxon>Isosphaeraceae</taxon>
        <taxon>Paludisphaera</taxon>
    </lineage>
</organism>
<dbReference type="KEGG" id="pbor:BSF38_01898"/>
<reference evidence="5" key="1">
    <citation type="submission" date="2016-12" db="EMBL/GenBank/DDBJ databases">
        <title>Comparative genomics of four Isosphaeraceae planctomycetes: a common pool of plasmids and glycoside hydrolase genes.</title>
        <authorList>
            <person name="Ivanova A."/>
        </authorList>
    </citation>
    <scope>NUCLEOTIDE SEQUENCE [LARGE SCALE GENOMIC DNA]</scope>
    <source>
        <strain evidence="5">PX4</strain>
    </source>
</reference>
<comment type="similarity">
    <text evidence="1">Belongs to the glycosyl hydrolase 57 family.</text>
</comment>
<dbReference type="Gene3D" id="3.20.110.20">
    <property type="match status" value="1"/>
</dbReference>
<evidence type="ECO:0000313" key="5">
    <source>
        <dbReference type="Proteomes" id="UP000186309"/>
    </source>
</evidence>
<evidence type="ECO:0000313" key="4">
    <source>
        <dbReference type="EMBL" id="APW60430.1"/>
    </source>
</evidence>
<dbReference type="InterPro" id="IPR021923">
    <property type="entry name" value="DUF3536"/>
</dbReference>
<dbReference type="Proteomes" id="UP000186309">
    <property type="component" value="Chromosome"/>
</dbReference>
<evidence type="ECO:0000259" key="3">
    <source>
        <dbReference type="Pfam" id="PF03065"/>
    </source>
</evidence>